<sequence>MSSGKELAKRVGVEIQKGDHYSYHRRRQRGREMSSGKELATRVGVEIQKGDHYSYHRRRRRVRRSNGESSYEEAAVLTTKHKNTITKVILLDRRVEIVRHDTRPVKNEITHFSHRHALHRYKMLQEDLVQCDICETDIVGKAWGCQDCEFFIHNSCKDVPREIKHKSHRGETLTLRSSTRYESGKFYCNACGDSGKGFHYHCSPCKFDLHVACAGTPYTVYYEKHKKPLTLCYDFPIETSRTVYCKVCDKKISKNGWAYYNKDSHFIAHIYCAFDNEEEDSILAIQDRLQSLQMK</sequence>
<proteinExistence type="predicted"/>
<name>A0ACC0IML3_9ERIC</name>
<organism evidence="1 2">
    <name type="scientific">Camellia lanceoleosa</name>
    <dbReference type="NCBI Taxonomy" id="1840588"/>
    <lineage>
        <taxon>Eukaryota</taxon>
        <taxon>Viridiplantae</taxon>
        <taxon>Streptophyta</taxon>
        <taxon>Embryophyta</taxon>
        <taxon>Tracheophyta</taxon>
        <taxon>Spermatophyta</taxon>
        <taxon>Magnoliopsida</taxon>
        <taxon>eudicotyledons</taxon>
        <taxon>Gunneridae</taxon>
        <taxon>Pentapetalae</taxon>
        <taxon>asterids</taxon>
        <taxon>Ericales</taxon>
        <taxon>Theaceae</taxon>
        <taxon>Camellia</taxon>
    </lineage>
</organism>
<evidence type="ECO:0000313" key="1">
    <source>
        <dbReference type="EMBL" id="KAI8026602.1"/>
    </source>
</evidence>
<reference evidence="1 2" key="1">
    <citation type="journal article" date="2022" name="Plant J.">
        <title>Chromosome-level genome of Camellia lanceoleosa provides a valuable resource for understanding genome evolution and self-incompatibility.</title>
        <authorList>
            <person name="Gong W."/>
            <person name="Xiao S."/>
            <person name="Wang L."/>
            <person name="Liao Z."/>
            <person name="Chang Y."/>
            <person name="Mo W."/>
            <person name="Hu G."/>
            <person name="Li W."/>
            <person name="Zhao G."/>
            <person name="Zhu H."/>
            <person name="Hu X."/>
            <person name="Ji K."/>
            <person name="Xiang X."/>
            <person name="Song Q."/>
            <person name="Yuan D."/>
            <person name="Jin S."/>
            <person name="Zhang L."/>
        </authorList>
    </citation>
    <scope>NUCLEOTIDE SEQUENCE [LARGE SCALE GENOMIC DNA]</scope>
    <source>
        <strain evidence="1">SQ_2022a</strain>
    </source>
</reference>
<evidence type="ECO:0000313" key="2">
    <source>
        <dbReference type="Proteomes" id="UP001060215"/>
    </source>
</evidence>
<protein>
    <submittedName>
        <fullName evidence="1">Uncharacterized protein</fullName>
    </submittedName>
</protein>
<keyword evidence="2" id="KW-1185">Reference proteome</keyword>
<gene>
    <name evidence="1" type="ORF">LOK49_LG02G01254</name>
</gene>
<comment type="caution">
    <text evidence="1">The sequence shown here is derived from an EMBL/GenBank/DDBJ whole genome shotgun (WGS) entry which is preliminary data.</text>
</comment>
<dbReference type="EMBL" id="CM045760">
    <property type="protein sequence ID" value="KAI8026602.1"/>
    <property type="molecule type" value="Genomic_DNA"/>
</dbReference>
<dbReference type="Proteomes" id="UP001060215">
    <property type="component" value="Chromosome 3"/>
</dbReference>
<accession>A0ACC0IML3</accession>